<dbReference type="Gene3D" id="3.30.70.120">
    <property type="match status" value="1"/>
</dbReference>
<dbReference type="InterPro" id="IPR015867">
    <property type="entry name" value="N-reg_PII/ATP_PRibTrfase_C"/>
</dbReference>
<sequence length="111" mass="12083">MPVLLAYSTCPDAASAERIAQALVTERLAACVNRVPGIRSTYRWQGQVEEADEVLLLIKTTADRLEALTARLRALHPYELPELVAVEVRSGLPAYLDWVTAESAPLPGPDA</sequence>
<proteinExistence type="inferred from homology"/>
<dbReference type="RefSeq" id="WP_386756130.1">
    <property type="nucleotide sequence ID" value="NZ_JBHSNM010000009.1"/>
</dbReference>
<dbReference type="EMBL" id="JBHSNM010000009">
    <property type="protein sequence ID" value="MFC5571493.1"/>
    <property type="molecule type" value="Genomic_DNA"/>
</dbReference>
<dbReference type="PANTHER" id="PTHR23419:SF8">
    <property type="entry name" value="FI09726P"/>
    <property type="match status" value="1"/>
</dbReference>
<keyword evidence="3" id="KW-1185">Reference proteome</keyword>
<protein>
    <submittedName>
        <fullName evidence="2">Divalent-cation tolerance protein CutA</fullName>
    </submittedName>
</protein>
<dbReference type="SUPFAM" id="SSF54913">
    <property type="entry name" value="GlnB-like"/>
    <property type="match status" value="1"/>
</dbReference>
<evidence type="ECO:0000313" key="3">
    <source>
        <dbReference type="Proteomes" id="UP001596036"/>
    </source>
</evidence>
<name>A0ABW0SQV1_9GAMM</name>
<comment type="caution">
    <text evidence="2">The sequence shown here is derived from an EMBL/GenBank/DDBJ whole genome shotgun (WGS) entry which is preliminary data.</text>
</comment>
<dbReference type="Proteomes" id="UP001596036">
    <property type="component" value="Unassembled WGS sequence"/>
</dbReference>
<comment type="similarity">
    <text evidence="1">Belongs to the CutA family.</text>
</comment>
<dbReference type="InterPro" id="IPR011322">
    <property type="entry name" value="N-reg_PII-like_a/b"/>
</dbReference>
<dbReference type="InterPro" id="IPR004323">
    <property type="entry name" value="Ion_tolerance_CutA"/>
</dbReference>
<accession>A0ABW0SQV1</accession>
<dbReference type="PANTHER" id="PTHR23419">
    <property type="entry name" value="DIVALENT CATION TOLERANCE CUTA-RELATED"/>
    <property type="match status" value="1"/>
</dbReference>
<evidence type="ECO:0000256" key="1">
    <source>
        <dbReference type="ARBA" id="ARBA00010169"/>
    </source>
</evidence>
<evidence type="ECO:0000313" key="2">
    <source>
        <dbReference type="EMBL" id="MFC5571493.1"/>
    </source>
</evidence>
<gene>
    <name evidence="2" type="primary">cutA</name>
    <name evidence="2" type="ORF">ACFPN1_15645</name>
</gene>
<reference evidence="3" key="1">
    <citation type="journal article" date="2019" name="Int. J. Syst. Evol. Microbiol.">
        <title>The Global Catalogue of Microorganisms (GCM) 10K type strain sequencing project: providing services to taxonomists for standard genome sequencing and annotation.</title>
        <authorList>
            <consortium name="The Broad Institute Genomics Platform"/>
            <consortium name="The Broad Institute Genome Sequencing Center for Infectious Disease"/>
            <person name="Wu L."/>
            <person name="Ma J."/>
        </authorList>
    </citation>
    <scope>NUCLEOTIDE SEQUENCE [LARGE SCALE GENOMIC DNA]</scope>
    <source>
        <strain evidence="3">KACC 11407</strain>
    </source>
</reference>
<organism evidence="2 3">
    <name type="scientific">Lysobacter yangpyeongensis</name>
    <dbReference type="NCBI Taxonomy" id="346182"/>
    <lineage>
        <taxon>Bacteria</taxon>
        <taxon>Pseudomonadati</taxon>
        <taxon>Pseudomonadota</taxon>
        <taxon>Gammaproteobacteria</taxon>
        <taxon>Lysobacterales</taxon>
        <taxon>Lysobacteraceae</taxon>
        <taxon>Lysobacter</taxon>
    </lineage>
</organism>
<dbReference type="Pfam" id="PF03091">
    <property type="entry name" value="CutA1"/>
    <property type="match status" value="1"/>
</dbReference>